<feature type="domain" description="BIG2" evidence="2">
    <location>
        <begin position="117"/>
        <end position="200"/>
    </location>
</feature>
<feature type="domain" description="BIG2" evidence="2">
    <location>
        <begin position="203"/>
        <end position="285"/>
    </location>
</feature>
<dbReference type="AlphaFoldDB" id="A0A162KE67"/>
<dbReference type="Proteomes" id="UP000076967">
    <property type="component" value="Unassembled WGS sequence"/>
</dbReference>
<feature type="chain" id="PRO_5007836510" description="BIG2 domain-containing protein" evidence="1">
    <location>
        <begin position="28"/>
        <end position="811"/>
    </location>
</feature>
<dbReference type="Pfam" id="PF02368">
    <property type="entry name" value="Big_2"/>
    <property type="match status" value="4"/>
</dbReference>
<name>A0A162KE67_9BACL</name>
<dbReference type="InterPro" id="IPR008964">
    <property type="entry name" value="Invasin/intimin_cell_adhesion"/>
</dbReference>
<feature type="domain" description="BIG2" evidence="2">
    <location>
        <begin position="642"/>
        <end position="726"/>
    </location>
</feature>
<dbReference type="InterPro" id="IPR003343">
    <property type="entry name" value="Big_2"/>
</dbReference>
<feature type="domain" description="BIG2" evidence="2">
    <location>
        <begin position="295"/>
        <end position="377"/>
    </location>
</feature>
<feature type="domain" description="BIG2" evidence="2">
    <location>
        <begin position="33"/>
        <end position="113"/>
    </location>
</feature>
<keyword evidence="4" id="KW-1185">Reference proteome</keyword>
<reference evidence="3 4" key="1">
    <citation type="submission" date="2016-03" db="EMBL/GenBank/DDBJ databases">
        <title>Draft genome sequence of Paenibacillus glacialis DSM 22343.</title>
        <authorList>
            <person name="Shin S.-K."/>
            <person name="Yi H."/>
        </authorList>
    </citation>
    <scope>NUCLEOTIDE SEQUENCE [LARGE SCALE GENOMIC DNA]</scope>
    <source>
        <strain evidence="3 4">DSM 22343</strain>
    </source>
</reference>
<evidence type="ECO:0000313" key="3">
    <source>
        <dbReference type="EMBL" id="OAB45238.1"/>
    </source>
</evidence>
<sequence>MFIRFKKSFIMTLILIVSLASAGTSWAAETTVVLEKLILSKNEISVENGSQATMTVTALHSDGTKKDVTELTKWTNPDDTVATIYNGKITAKKEGTVTVIANYGNKNEELKIIVTKQVKNLTTKTENGSLDLRKGGSVDVILTAHYTDNSTPENVTVKAAWSSSNEKVATVLNGKVTALSAGTATITANYGKQVVTVEVNVEIVSRLDLDVNQLSLLLKESKAVTLTATYPDGNATDIPKDVTNDAVWTTSNKKVADVLKGTITAYGAGTATITASYGTEKITLEVDVDTTRKLVVSKQEVYLSLLDTDKGKSTEVLKLEAIYPDKKDPVNVTELATWTSSNTAVAYVNKGTISAEGSGSATITAKYGDKSVTVKVDVDVARHLDLVEKVGMNVGKDQQLELNASYADIVGKINVADKAVWSSSDEAIVFVSKGKISAYKMGEAIVSATYGGITVKTKVSVDVPISISLNAKTADIKVDSSYTAILNAVYDITDATKNVNLTSKAEWSTSDEKVAEVNSDGVITGVAKGTATITALYNKTKYTMKVSVGLVSVLEADSQLIVLSSVADADGKIGKSKDIVLKAKSSSGGNEVILAEDVTWKSSNPSVAGVTDGKVTGYTKGKATITAEYGGQKVTVSVEVDLIQSLEATHQHVELKTGSKGPKEQQVKVTATFSDGTAIDVTNSAEWKTSSYKIATVNKGNVSAVAYGKTKITVKYAGKTLSIPVEVDMLKYLQTDEVSLKLKVKEEVQITATATYVDGSEDNVSKAALWTSSKILAATVKDGKIKATGKGKATITISYGGKKTKVMVVVE</sequence>
<protein>
    <recommendedName>
        <fullName evidence="2">BIG2 domain-containing protein</fullName>
    </recommendedName>
</protein>
<feature type="domain" description="BIG2" evidence="2">
    <location>
        <begin position="463"/>
        <end position="547"/>
    </location>
</feature>
<feature type="domain" description="BIG2" evidence="2">
    <location>
        <begin position="573"/>
        <end position="639"/>
    </location>
</feature>
<feature type="signal peptide" evidence="1">
    <location>
        <begin position="1"/>
        <end position="27"/>
    </location>
</feature>
<evidence type="ECO:0000259" key="2">
    <source>
        <dbReference type="SMART" id="SM00635"/>
    </source>
</evidence>
<dbReference type="Gene3D" id="2.60.40.1080">
    <property type="match status" value="9"/>
</dbReference>
<proteinExistence type="predicted"/>
<feature type="domain" description="BIG2" evidence="2">
    <location>
        <begin position="729"/>
        <end position="809"/>
    </location>
</feature>
<dbReference type="EMBL" id="LVJH01000003">
    <property type="protein sequence ID" value="OAB45238.1"/>
    <property type="molecule type" value="Genomic_DNA"/>
</dbReference>
<dbReference type="RefSeq" id="WP_245699677.1">
    <property type="nucleotide sequence ID" value="NZ_LVJH01000003.1"/>
</dbReference>
<accession>A0A162KE67</accession>
<dbReference type="SUPFAM" id="SSF49373">
    <property type="entry name" value="Invasin/intimin cell-adhesion fragments"/>
    <property type="match status" value="9"/>
</dbReference>
<evidence type="ECO:0000313" key="4">
    <source>
        <dbReference type="Proteomes" id="UP000076967"/>
    </source>
</evidence>
<dbReference type="STRING" id="494026.PGLA_02970"/>
<evidence type="ECO:0000256" key="1">
    <source>
        <dbReference type="SAM" id="SignalP"/>
    </source>
</evidence>
<keyword evidence="1" id="KW-0732">Signal</keyword>
<organism evidence="3 4">
    <name type="scientific">Paenibacillus glacialis</name>
    <dbReference type="NCBI Taxonomy" id="494026"/>
    <lineage>
        <taxon>Bacteria</taxon>
        <taxon>Bacillati</taxon>
        <taxon>Bacillota</taxon>
        <taxon>Bacilli</taxon>
        <taxon>Bacillales</taxon>
        <taxon>Paenibacillaceae</taxon>
        <taxon>Paenibacillus</taxon>
    </lineage>
</organism>
<dbReference type="SMART" id="SM00635">
    <property type="entry name" value="BID_2"/>
    <property type="match status" value="9"/>
</dbReference>
<gene>
    <name evidence="3" type="ORF">PGLA_02970</name>
</gene>
<feature type="domain" description="BIG2" evidence="2">
    <location>
        <begin position="378"/>
        <end position="460"/>
    </location>
</feature>
<comment type="caution">
    <text evidence="3">The sequence shown here is derived from an EMBL/GenBank/DDBJ whole genome shotgun (WGS) entry which is preliminary data.</text>
</comment>